<dbReference type="UniPathway" id="UPA00904">
    <property type="reaction ID" value="UER00874"/>
</dbReference>
<dbReference type="Gene3D" id="3.40.50.10470">
    <property type="entry name" value="Translation initiation factor eif-2b, domain 2"/>
    <property type="match status" value="1"/>
</dbReference>
<dbReference type="InterPro" id="IPR037171">
    <property type="entry name" value="NagB/RpiA_transferase-like"/>
</dbReference>
<evidence type="ECO:0000256" key="2">
    <source>
        <dbReference type="HAMAP-Rule" id="MF_01678"/>
    </source>
</evidence>
<evidence type="ECO:0000313" key="3">
    <source>
        <dbReference type="EMBL" id="QBI19200.1"/>
    </source>
</evidence>
<comment type="function">
    <text evidence="2">Catalyzes the interconversion of methylthioribose-1-phosphate (MTR-1-P) into methylthioribulose-1-phosphate (MTRu-1-P).</text>
</comment>
<proteinExistence type="inferred from homology"/>
<dbReference type="GO" id="GO:0046523">
    <property type="term" value="F:S-methyl-5-thioribose-1-phosphate isomerase activity"/>
    <property type="evidence" value="ECO:0007669"/>
    <property type="project" value="UniProtKB-UniRule"/>
</dbReference>
<evidence type="ECO:0000313" key="4">
    <source>
        <dbReference type="Proteomes" id="UP000291469"/>
    </source>
</evidence>
<feature type="binding site" evidence="2">
    <location>
        <begin position="253"/>
        <end position="254"/>
    </location>
    <ligand>
        <name>substrate</name>
    </ligand>
</feature>
<dbReference type="InterPro" id="IPR000649">
    <property type="entry name" value="IF-2B-related"/>
</dbReference>
<organism evidence="3 4">
    <name type="scientific">Egibacter rhizosphaerae</name>
    <dbReference type="NCBI Taxonomy" id="1670831"/>
    <lineage>
        <taxon>Bacteria</taxon>
        <taxon>Bacillati</taxon>
        <taxon>Actinomycetota</taxon>
        <taxon>Nitriliruptoria</taxon>
        <taxon>Egibacterales</taxon>
        <taxon>Egibacteraceae</taxon>
        <taxon>Egibacter</taxon>
    </lineage>
</organism>
<dbReference type="InterPro" id="IPR011559">
    <property type="entry name" value="Initiation_fac_2B_a/b/d"/>
</dbReference>
<dbReference type="Gene3D" id="1.20.120.420">
    <property type="entry name" value="translation initiation factor eif-2b, domain 1"/>
    <property type="match status" value="1"/>
</dbReference>
<dbReference type="NCBIfam" id="TIGR00512">
    <property type="entry name" value="salvage_mtnA"/>
    <property type="match status" value="1"/>
</dbReference>
<dbReference type="PANTHER" id="PTHR43475:SF1">
    <property type="entry name" value="METHYLTHIORIBOSE-1-PHOSPHATE ISOMERASE"/>
    <property type="match status" value="1"/>
</dbReference>
<feature type="binding site" evidence="2">
    <location>
        <position position="202"/>
    </location>
    <ligand>
        <name>substrate</name>
    </ligand>
</feature>
<keyword evidence="1 2" id="KW-0413">Isomerase</keyword>
<keyword evidence="2" id="KW-0028">Amino-acid biosynthesis</keyword>
<dbReference type="NCBIfam" id="NF004326">
    <property type="entry name" value="PRK05720.1"/>
    <property type="match status" value="1"/>
</dbReference>
<comment type="pathway">
    <text evidence="2">Amino-acid biosynthesis; L-methionine biosynthesis via salvage pathway; L-methionine from S-methyl-5-thio-alpha-D-ribose 1-phosphate: step 1/6.</text>
</comment>
<feature type="active site" description="Proton donor" evidence="2">
    <location>
        <position position="243"/>
    </location>
</feature>
<dbReference type="GO" id="GO:0019509">
    <property type="term" value="P:L-methionine salvage from methylthioadenosine"/>
    <property type="evidence" value="ECO:0007669"/>
    <property type="project" value="UniProtKB-UniRule"/>
</dbReference>
<dbReference type="OrthoDB" id="9803436at2"/>
<feature type="site" description="Transition state stabilizer" evidence="2">
    <location>
        <position position="163"/>
    </location>
</feature>
<dbReference type="SUPFAM" id="SSF100950">
    <property type="entry name" value="NagB/RpiA/CoA transferase-like"/>
    <property type="match status" value="1"/>
</dbReference>
<dbReference type="PANTHER" id="PTHR43475">
    <property type="entry name" value="METHYLTHIORIBOSE-1-PHOSPHATE ISOMERASE"/>
    <property type="match status" value="1"/>
</dbReference>
<dbReference type="Proteomes" id="UP000291469">
    <property type="component" value="Chromosome"/>
</dbReference>
<dbReference type="Pfam" id="PF01008">
    <property type="entry name" value="IF-2B"/>
    <property type="match status" value="1"/>
</dbReference>
<reference evidence="3 4" key="1">
    <citation type="submission" date="2019-01" db="EMBL/GenBank/DDBJ databases">
        <title>Egibacter rhizosphaerae EGI 80759T.</title>
        <authorList>
            <person name="Chen D.-D."/>
            <person name="Tian Y."/>
            <person name="Jiao J.-Y."/>
            <person name="Zhang X.-T."/>
            <person name="Zhang Y.-G."/>
            <person name="Zhang Y."/>
            <person name="Xiao M."/>
            <person name="Shu W.-S."/>
            <person name="Li W.-J."/>
        </authorList>
    </citation>
    <scope>NUCLEOTIDE SEQUENCE [LARGE SCALE GENOMIC DNA]</scope>
    <source>
        <strain evidence="3 4">EGI 80759</strain>
    </source>
</reference>
<keyword evidence="2" id="KW-0486">Methionine biosynthesis</keyword>
<dbReference type="FunFam" id="3.40.50.10470:FF:000011">
    <property type="entry name" value="Methylthioribose-1-phosphate isomerase"/>
    <property type="match status" value="1"/>
</dbReference>
<dbReference type="NCBIfam" id="TIGR00524">
    <property type="entry name" value="eIF-2B_rel"/>
    <property type="match status" value="1"/>
</dbReference>
<dbReference type="EC" id="5.3.1.23" evidence="2"/>
<accession>A0A411YDC0</accession>
<dbReference type="KEGG" id="erz:ER308_06370"/>
<dbReference type="InterPro" id="IPR005251">
    <property type="entry name" value="IF-M1Pi"/>
</dbReference>
<sequence length="359" mass="36990">MTTPREPGAGHDGAPDQTDDLFAVAWVDDPPAVRLLDQTRLPGEVHVIDCRDLATLAEAIRSLRVRGAPALGVAGAYGVVLGALTGWSPGQAAAELAAQRPTAVNLGWAAERIAARGNDPRELLAAARELDEANAVACRAMGRHGADLIGELAATPARVLTHCNTGMLACQGIGTAFGVARTLHEDGRLSHLWVDETRPLLQGARLTAYEAAALDMPHAVLADAAAGSLLGRAHVDAIVVGSDRIAANGDVANKIGTYPLAVLAARHGVPFLVVAPVSTIDPATPDGAAIPIEERAPDEVRRVLGQVDLTPAGSDAANPAFDVTPAELVTAIVTERGVIRDPDTDAVAAHLAPSTAARD</sequence>
<dbReference type="RefSeq" id="WP_131154197.1">
    <property type="nucleotide sequence ID" value="NZ_CP036402.1"/>
</dbReference>
<evidence type="ECO:0000256" key="1">
    <source>
        <dbReference type="ARBA" id="ARBA00023235"/>
    </source>
</evidence>
<keyword evidence="4" id="KW-1185">Reference proteome</keyword>
<dbReference type="HAMAP" id="MF_01678">
    <property type="entry name" value="Salvage_MtnA"/>
    <property type="match status" value="1"/>
</dbReference>
<gene>
    <name evidence="2 3" type="primary">mtnA</name>
    <name evidence="3" type="ORF">ER308_06370</name>
</gene>
<comment type="catalytic activity">
    <reaction evidence="2">
        <text>5-(methylsulfanyl)-alpha-D-ribose 1-phosphate = 5-(methylsulfanyl)-D-ribulose 1-phosphate</text>
        <dbReference type="Rhea" id="RHEA:19989"/>
        <dbReference type="ChEBI" id="CHEBI:58533"/>
        <dbReference type="ChEBI" id="CHEBI:58548"/>
        <dbReference type="EC" id="5.3.1.23"/>
    </reaction>
</comment>
<protein>
    <recommendedName>
        <fullName evidence="2">Methylthioribose-1-phosphate isomerase</fullName>
        <shortName evidence="2">M1Pi</shortName>
        <shortName evidence="2">MTR-1-P isomerase</shortName>
        <ecNumber evidence="2">5.3.1.23</ecNumber>
    </recommendedName>
    <alternativeName>
        <fullName evidence="2">S-methyl-5-thioribose-1-phosphate isomerase</fullName>
    </alternativeName>
</protein>
<feature type="binding site" evidence="2">
    <location>
        <begin position="66"/>
        <end position="68"/>
    </location>
    <ligand>
        <name>substrate</name>
    </ligand>
</feature>
<dbReference type="AlphaFoldDB" id="A0A411YDC0"/>
<dbReference type="EMBL" id="CP036402">
    <property type="protein sequence ID" value="QBI19200.1"/>
    <property type="molecule type" value="Genomic_DNA"/>
</dbReference>
<dbReference type="InterPro" id="IPR042529">
    <property type="entry name" value="IF_2B-like_C"/>
</dbReference>
<name>A0A411YDC0_9ACTN</name>
<feature type="binding site" evidence="2">
    <location>
        <position position="100"/>
    </location>
    <ligand>
        <name>substrate</name>
    </ligand>
</feature>
<dbReference type="InterPro" id="IPR027363">
    <property type="entry name" value="M1Pi_N"/>
</dbReference>
<comment type="similarity">
    <text evidence="2">Belongs to the EIF-2B alpha/beta/delta subunits family. MtnA subfamily.</text>
</comment>